<evidence type="ECO:0000256" key="1">
    <source>
        <dbReference type="SAM" id="MobiDB-lite"/>
    </source>
</evidence>
<feature type="region of interest" description="Disordered" evidence="1">
    <location>
        <begin position="1"/>
        <end position="21"/>
    </location>
</feature>
<protein>
    <submittedName>
        <fullName evidence="2">Uncharacterized protein</fullName>
    </submittedName>
</protein>
<dbReference type="Proteomes" id="UP001500457">
    <property type="component" value="Unassembled WGS sequence"/>
</dbReference>
<dbReference type="RefSeq" id="WP_274232746.1">
    <property type="nucleotide sequence ID" value="NZ_BAABHQ010000001.1"/>
</dbReference>
<keyword evidence="3" id="KW-1185">Reference proteome</keyword>
<gene>
    <name evidence="2" type="ORF">GCM10023203_07310</name>
</gene>
<organism evidence="2 3">
    <name type="scientific">Actinomycetospora straminea</name>
    <dbReference type="NCBI Taxonomy" id="663607"/>
    <lineage>
        <taxon>Bacteria</taxon>
        <taxon>Bacillati</taxon>
        <taxon>Actinomycetota</taxon>
        <taxon>Actinomycetes</taxon>
        <taxon>Pseudonocardiales</taxon>
        <taxon>Pseudonocardiaceae</taxon>
        <taxon>Actinomycetospora</taxon>
    </lineage>
</organism>
<reference evidence="3" key="1">
    <citation type="journal article" date="2019" name="Int. J. Syst. Evol. Microbiol.">
        <title>The Global Catalogue of Microorganisms (GCM) 10K type strain sequencing project: providing services to taxonomists for standard genome sequencing and annotation.</title>
        <authorList>
            <consortium name="The Broad Institute Genomics Platform"/>
            <consortium name="The Broad Institute Genome Sequencing Center for Infectious Disease"/>
            <person name="Wu L."/>
            <person name="Ma J."/>
        </authorList>
    </citation>
    <scope>NUCLEOTIDE SEQUENCE [LARGE SCALE GENOMIC DNA]</scope>
    <source>
        <strain evidence="3">JCM 17983</strain>
    </source>
</reference>
<comment type="caution">
    <text evidence="2">The sequence shown here is derived from an EMBL/GenBank/DDBJ whole genome shotgun (WGS) entry which is preliminary data.</text>
</comment>
<sequence>MNAPARREPVQLAPAADPVDDGQPLLFRLCAANIAPVMDAAAVVLVVRLTVLPDTTVEVILSPDEADLLGRDLRANARYLASRDPSIDTSRWDRR</sequence>
<accession>A0ABP9E0J0</accession>
<dbReference type="EMBL" id="BAABHQ010000001">
    <property type="protein sequence ID" value="GAA4862271.1"/>
    <property type="molecule type" value="Genomic_DNA"/>
</dbReference>
<name>A0ABP9E0J0_9PSEU</name>
<evidence type="ECO:0000313" key="3">
    <source>
        <dbReference type="Proteomes" id="UP001500457"/>
    </source>
</evidence>
<evidence type="ECO:0000313" key="2">
    <source>
        <dbReference type="EMBL" id="GAA4862271.1"/>
    </source>
</evidence>
<proteinExistence type="predicted"/>